<dbReference type="InterPro" id="IPR025734">
    <property type="entry name" value="EspG"/>
</dbReference>
<reference evidence="6 7" key="1">
    <citation type="journal article" date="2019" name="Int. J. Syst. Evol. Microbiol.">
        <title>The Global Catalogue of Microorganisms (GCM) 10K type strain sequencing project: providing services to taxonomists for standard genome sequencing and annotation.</title>
        <authorList>
            <consortium name="The Broad Institute Genomics Platform"/>
            <consortium name="The Broad Institute Genome Sequencing Center for Infectious Disease"/>
            <person name="Wu L."/>
            <person name="Ma J."/>
        </authorList>
    </citation>
    <scope>NUCLEOTIDE SEQUENCE [LARGE SCALE GENOMIC DNA]</scope>
    <source>
        <strain evidence="6 7">JCM 10303</strain>
    </source>
</reference>
<comment type="subcellular location">
    <subcellularLocation>
        <location evidence="1">Cytoplasm</location>
    </subcellularLocation>
</comment>
<evidence type="ECO:0000256" key="2">
    <source>
        <dbReference type="ARBA" id="ARBA00006411"/>
    </source>
</evidence>
<accession>A0ABN1D3E9</accession>
<keyword evidence="3" id="KW-0963">Cytoplasm</keyword>
<dbReference type="Proteomes" id="UP001500729">
    <property type="component" value="Unassembled WGS sequence"/>
</dbReference>
<dbReference type="RefSeq" id="WP_009946591.1">
    <property type="nucleotide sequence ID" value="NZ_BAAAGS010000021.1"/>
</dbReference>
<name>A0ABN1D3E9_SACER</name>
<dbReference type="EMBL" id="BAAAGS010000021">
    <property type="protein sequence ID" value="GAA0532198.1"/>
    <property type="molecule type" value="Genomic_DNA"/>
</dbReference>
<protein>
    <recommendedName>
        <fullName evidence="8">ESAT-6 protein secretion system EspG family protein</fullName>
    </recommendedName>
</protein>
<evidence type="ECO:0000313" key="6">
    <source>
        <dbReference type="EMBL" id="GAA0532198.1"/>
    </source>
</evidence>
<evidence type="ECO:0000256" key="4">
    <source>
        <dbReference type="ARBA" id="ARBA00023186"/>
    </source>
</evidence>
<evidence type="ECO:0000256" key="1">
    <source>
        <dbReference type="ARBA" id="ARBA00004496"/>
    </source>
</evidence>
<evidence type="ECO:0000313" key="7">
    <source>
        <dbReference type="Proteomes" id="UP001500729"/>
    </source>
</evidence>
<organism evidence="6 7">
    <name type="scientific">Saccharopolyspora erythraea</name>
    <name type="common">Streptomyces erythraeus</name>
    <dbReference type="NCBI Taxonomy" id="1836"/>
    <lineage>
        <taxon>Bacteria</taxon>
        <taxon>Bacillati</taxon>
        <taxon>Actinomycetota</taxon>
        <taxon>Actinomycetes</taxon>
        <taxon>Pseudonocardiales</taxon>
        <taxon>Pseudonocardiaceae</taxon>
        <taxon>Saccharopolyspora</taxon>
    </lineage>
</organism>
<dbReference type="Pfam" id="PF14011">
    <property type="entry name" value="ESX-1_EspG"/>
    <property type="match status" value="1"/>
</dbReference>
<comment type="similarity">
    <text evidence="2">Belongs to the EspG family.</text>
</comment>
<keyword evidence="4" id="KW-0143">Chaperone</keyword>
<keyword evidence="7" id="KW-1185">Reference proteome</keyword>
<comment type="caution">
    <text evidence="6">The sequence shown here is derived from an EMBL/GenBank/DDBJ whole genome shotgun (WGS) entry which is preliminary data.</text>
</comment>
<evidence type="ECO:0000256" key="3">
    <source>
        <dbReference type="ARBA" id="ARBA00022490"/>
    </source>
</evidence>
<feature type="region of interest" description="Disordered" evidence="5">
    <location>
        <begin position="143"/>
        <end position="186"/>
    </location>
</feature>
<evidence type="ECO:0000256" key="5">
    <source>
        <dbReference type="SAM" id="MobiDB-lite"/>
    </source>
</evidence>
<gene>
    <name evidence="6" type="ORF">GCM10009533_34110</name>
</gene>
<evidence type="ECO:0008006" key="8">
    <source>
        <dbReference type="Google" id="ProtNLM"/>
    </source>
</evidence>
<proteinExistence type="inferred from homology"/>
<sequence length="272" mass="30289">MGVLGRWQLAPVHLDIVLKYLELGDLTLPLDVPSFGRTTEEFGRIARFERPRMEELGIVVRDEIQPRLAEALRLLAKPYLWVDSLWFPKAGDDHCWRTLAVVTEGNRIVLGVQPPSDNPRYGGPLTVEVHEKAPLSQVLLPTLPPAPPGNRGPVRVPQTSFRSSQPDEDEEVDVMAPGRPMRGGSGDRQVELYEAIGRAEHVRLGQIAANLRDQYGRVRRSAVLKWFDNVEPDGRYLDHSARAATGEQLFMLTPADARTIGGEIEGLVGQVR</sequence>